<keyword evidence="4" id="KW-0410">Iron transport</keyword>
<dbReference type="SUPFAM" id="SSF53807">
    <property type="entry name" value="Helical backbone' metal receptor"/>
    <property type="match status" value="1"/>
</dbReference>
<dbReference type="NCBIfam" id="NF007864">
    <property type="entry name" value="PRK10576.1"/>
    <property type="match status" value="1"/>
</dbReference>
<dbReference type="CDD" id="cd01146">
    <property type="entry name" value="FhuD"/>
    <property type="match status" value="1"/>
</dbReference>
<dbReference type="AlphaFoldDB" id="A0A2K8QPN6"/>
<feature type="domain" description="Fe/B12 periplasmic-binding" evidence="7">
    <location>
        <begin position="43"/>
        <end position="303"/>
    </location>
</feature>
<dbReference type="PROSITE" id="PS50983">
    <property type="entry name" value="FE_B12_PBP"/>
    <property type="match status" value="1"/>
</dbReference>
<protein>
    <submittedName>
        <fullName evidence="8">Iron-hydroxamate transporter substrate-binding subunit</fullName>
    </submittedName>
</protein>
<evidence type="ECO:0000259" key="7">
    <source>
        <dbReference type="PROSITE" id="PS50983"/>
    </source>
</evidence>
<dbReference type="GO" id="GO:0030288">
    <property type="term" value="C:outer membrane-bounded periplasmic space"/>
    <property type="evidence" value="ECO:0007669"/>
    <property type="project" value="TreeGrafter"/>
</dbReference>
<keyword evidence="4" id="KW-0408">Iron</keyword>
<dbReference type="InterPro" id="IPR002491">
    <property type="entry name" value="ABC_transptr_periplasmic_BD"/>
</dbReference>
<dbReference type="PRINTS" id="PR01715">
    <property type="entry name" value="FERRIBNDNGPP"/>
</dbReference>
<comment type="subcellular location">
    <subcellularLocation>
        <location evidence="1">Cell envelope</location>
    </subcellularLocation>
</comment>
<evidence type="ECO:0000256" key="3">
    <source>
        <dbReference type="ARBA" id="ARBA00022448"/>
    </source>
</evidence>
<dbReference type="PANTHER" id="PTHR30532">
    <property type="entry name" value="IRON III DICITRATE-BINDING PERIPLASMIC PROTEIN"/>
    <property type="match status" value="1"/>
</dbReference>
<comment type="similarity">
    <text evidence="2">Belongs to the bacterial solute-binding protein 8 family.</text>
</comment>
<keyword evidence="3" id="KW-0813">Transport</keyword>
<dbReference type="InterPro" id="IPR051313">
    <property type="entry name" value="Bact_iron-sidero_bind"/>
</dbReference>
<gene>
    <name evidence="8" type="ORF">CVE23_16750</name>
</gene>
<dbReference type="RefSeq" id="WP_100849993.1">
    <property type="nucleotide sequence ID" value="NZ_BMJF01000021.1"/>
</dbReference>
<dbReference type="GeneID" id="66565967"/>
<dbReference type="Pfam" id="PF01497">
    <property type="entry name" value="Peripla_BP_2"/>
    <property type="match status" value="1"/>
</dbReference>
<sequence>MLNKMMGSPNKPDALRRRLLAAMLVAPWFSPFSTHAAAVDSQRIVALEWLPVELLMALGVMPMGVADIHNYRLWVQAPALPASVVDVGLRTEPNLELLARLNPSLLLYSTGYGPAAEQLERIAPSLGFAFSDGNGKPLQVARQSLATLAERLEMNAAAERHLTAFDQFMAEARVRLQPYTRRPLLLFSVLDERHVLVVGKNSLFQDVLDQLGIENAWQGSTNFWGSTVIGMEQLASVGHANAICFEHGNDGLMSRVSANPVWQSLPFVRDQRWQRAEAVWLYGATLSAMRFCRLLDGAMERLT</sequence>
<keyword evidence="5 6" id="KW-0732">Signal</keyword>
<evidence type="ECO:0000256" key="4">
    <source>
        <dbReference type="ARBA" id="ARBA00022496"/>
    </source>
</evidence>
<evidence type="ECO:0000313" key="9">
    <source>
        <dbReference type="Proteomes" id="UP000231901"/>
    </source>
</evidence>
<proteinExistence type="inferred from homology"/>
<evidence type="ECO:0000256" key="2">
    <source>
        <dbReference type="ARBA" id="ARBA00008814"/>
    </source>
</evidence>
<accession>A0A2K8QPN6</accession>
<evidence type="ECO:0000313" key="8">
    <source>
        <dbReference type="EMBL" id="ATZ95483.1"/>
    </source>
</evidence>
<dbReference type="KEGG" id="dfn:CVE23_16750"/>
<dbReference type="Gene3D" id="3.40.50.1980">
    <property type="entry name" value="Nitrogenase molybdenum iron protein domain"/>
    <property type="match status" value="2"/>
</dbReference>
<dbReference type="PANTHER" id="PTHR30532:SF1">
    <property type="entry name" value="IRON(3+)-HYDROXAMATE-BINDING PROTEIN FHUD"/>
    <property type="match status" value="1"/>
</dbReference>
<dbReference type="EMBL" id="CP025003">
    <property type="protein sequence ID" value="ATZ95483.1"/>
    <property type="molecule type" value="Genomic_DNA"/>
</dbReference>
<keyword evidence="4" id="KW-0406">Ion transport</keyword>
<reference evidence="9" key="1">
    <citation type="journal article" date="2018" name="Genome Announc.">
        <title>Complete genome sequence of a Dickeya fangzhongdai type strain causing bleeding canker of pear tree trunks.</title>
        <authorList>
            <person name="Zhao Y."/>
            <person name="Tian Y."/>
            <person name="Li X."/>
            <person name="Hu B."/>
        </authorList>
    </citation>
    <scope>NUCLEOTIDE SEQUENCE [LARGE SCALE GENOMIC DNA]</scope>
    <source>
        <strain evidence="9">DSM 101947</strain>
    </source>
</reference>
<keyword evidence="9" id="KW-1185">Reference proteome</keyword>
<organism evidence="8 9">
    <name type="scientific">Dickeya fangzhongdai</name>
    <dbReference type="NCBI Taxonomy" id="1778540"/>
    <lineage>
        <taxon>Bacteria</taxon>
        <taxon>Pseudomonadati</taxon>
        <taxon>Pseudomonadota</taxon>
        <taxon>Gammaproteobacteria</taxon>
        <taxon>Enterobacterales</taxon>
        <taxon>Pectobacteriaceae</taxon>
        <taxon>Dickeya</taxon>
    </lineage>
</organism>
<feature type="signal peptide" evidence="6">
    <location>
        <begin position="1"/>
        <end position="36"/>
    </location>
</feature>
<feature type="chain" id="PRO_5014784784" evidence="6">
    <location>
        <begin position="37"/>
        <end position="303"/>
    </location>
</feature>
<evidence type="ECO:0000256" key="5">
    <source>
        <dbReference type="ARBA" id="ARBA00022729"/>
    </source>
</evidence>
<dbReference type="GO" id="GO:1901678">
    <property type="term" value="P:iron coordination entity transport"/>
    <property type="evidence" value="ECO:0007669"/>
    <property type="project" value="UniProtKB-ARBA"/>
</dbReference>
<name>A0A2K8QPN6_9GAMM</name>
<evidence type="ECO:0000256" key="1">
    <source>
        <dbReference type="ARBA" id="ARBA00004196"/>
    </source>
</evidence>
<dbReference type="Proteomes" id="UP000231901">
    <property type="component" value="Chromosome"/>
</dbReference>
<evidence type="ECO:0000256" key="6">
    <source>
        <dbReference type="SAM" id="SignalP"/>
    </source>
</evidence>